<name>A0A1J4TYY4_9BACT</name>
<sequence>MLSPVRIICFWLILFLIFAAPLNQVLAQDLIRPIPQDNSEYSSEYIETPKMITPNVKNNTGILNFPQKIKTALGKYLESISTLSFLSTKPNPENKNTTVKFIAKEENAEQPSFTFGDILANKNPAETLASQVSTTTSLIAYSDNLSPDPQTKALQIKELLAKLDQSYKESMKDFQDNRSKTLLTQNQIPNQKNLLSENLGYYPTPTPPLAENLPPTPYIPIPTLIAQVHSVLKPQTDQNNQSLSSKLTYSANYTGDINENPIQTTYTIAVLGDSMVDTLGNDLPHLKSLLRKEYPKYSFALLNYGQGSTDMESGLKRLTNTTTYLGKSYPPLLSYKPDILVVESFAYNHWGGQLSDLDHQWITIARIIDTVKEKSPNTKIILAVTIGPDTKTFGDGKLNWNLDLKWQSAIITKAYLQNMINFATSQGYPLADSYHPSIDSEGNGYGKYINQGDHLHPSDEGKLLFSQKIVETIKANQMIK</sequence>
<dbReference type="Gene3D" id="3.40.50.1110">
    <property type="entry name" value="SGNH hydrolase"/>
    <property type="match status" value="1"/>
</dbReference>
<reference evidence="1 2" key="1">
    <citation type="journal article" date="2016" name="Environ. Microbiol.">
        <title>Genomic resolution of a cold subsurface aquifer community provides metabolic insights for novel microbes adapted to high CO concentrations.</title>
        <authorList>
            <person name="Probst A.J."/>
            <person name="Castelle C.J."/>
            <person name="Singh A."/>
            <person name="Brown C.T."/>
            <person name="Anantharaman K."/>
            <person name="Sharon I."/>
            <person name="Hug L.A."/>
            <person name="Burstein D."/>
            <person name="Emerson J.B."/>
            <person name="Thomas B.C."/>
            <person name="Banfield J.F."/>
        </authorList>
    </citation>
    <scope>NUCLEOTIDE SEQUENCE [LARGE SCALE GENOMIC DNA]</scope>
    <source>
        <strain evidence="1">CG1_02_37_22</strain>
    </source>
</reference>
<dbReference type="EMBL" id="MNUY01000014">
    <property type="protein sequence ID" value="OIO15287.1"/>
    <property type="molecule type" value="Genomic_DNA"/>
</dbReference>
<dbReference type="InterPro" id="IPR036514">
    <property type="entry name" value="SGNH_hydro_sf"/>
</dbReference>
<evidence type="ECO:0000313" key="2">
    <source>
        <dbReference type="Proteomes" id="UP000183120"/>
    </source>
</evidence>
<dbReference type="AlphaFoldDB" id="A0A1J4TYY4"/>
<proteinExistence type="predicted"/>
<organism evidence="1 2">
    <name type="scientific">Candidatus Gottesmanbacteria bacterium CG1_02_37_22</name>
    <dbReference type="NCBI Taxonomy" id="1805209"/>
    <lineage>
        <taxon>Bacteria</taxon>
        <taxon>Candidatus Gottesmaniibacteriota</taxon>
    </lineage>
</organism>
<dbReference type="Proteomes" id="UP000183120">
    <property type="component" value="Unassembled WGS sequence"/>
</dbReference>
<dbReference type="STRING" id="1805209.AUJ73_00905"/>
<comment type="caution">
    <text evidence="1">The sequence shown here is derived from an EMBL/GenBank/DDBJ whole genome shotgun (WGS) entry which is preliminary data.</text>
</comment>
<gene>
    <name evidence="1" type="ORF">AUJ73_00905</name>
</gene>
<dbReference type="SUPFAM" id="SSF52266">
    <property type="entry name" value="SGNH hydrolase"/>
    <property type="match status" value="1"/>
</dbReference>
<accession>A0A1J4TYY4</accession>
<dbReference type="CDD" id="cd00229">
    <property type="entry name" value="SGNH_hydrolase"/>
    <property type="match status" value="1"/>
</dbReference>
<protein>
    <submittedName>
        <fullName evidence="1">Uncharacterized protein</fullName>
    </submittedName>
</protein>
<evidence type="ECO:0000313" key="1">
    <source>
        <dbReference type="EMBL" id="OIO15287.1"/>
    </source>
</evidence>